<gene>
    <name evidence="15" type="ORF">EDD36DRAFT_491414</name>
</gene>
<evidence type="ECO:0000313" key="16">
    <source>
        <dbReference type="Proteomes" id="UP001203852"/>
    </source>
</evidence>
<evidence type="ECO:0000256" key="3">
    <source>
        <dbReference type="ARBA" id="ARBA00022617"/>
    </source>
</evidence>
<evidence type="ECO:0000256" key="12">
    <source>
        <dbReference type="ARBA" id="ARBA00038168"/>
    </source>
</evidence>
<evidence type="ECO:0000313" key="15">
    <source>
        <dbReference type="EMBL" id="KAI1617875.1"/>
    </source>
</evidence>
<dbReference type="PANTHER" id="PTHR19359">
    <property type="entry name" value="CYTOCHROME B5"/>
    <property type="match status" value="1"/>
</dbReference>
<dbReference type="InterPro" id="IPR036400">
    <property type="entry name" value="Cyt_B5-like_heme/steroid_sf"/>
</dbReference>
<keyword evidence="7" id="KW-0492">Microsome</keyword>
<keyword evidence="2" id="KW-0813">Transport</keyword>
<evidence type="ECO:0000256" key="2">
    <source>
        <dbReference type="ARBA" id="ARBA00022448"/>
    </source>
</evidence>
<keyword evidence="16" id="KW-1185">Reference proteome</keyword>
<keyword evidence="8" id="KW-0249">Electron transport</keyword>
<keyword evidence="3" id="KW-0349">Heme</keyword>
<sequence length="142" mass="15906">MASSDKVKSHKRLRDFSADEVVDHRRKEDLYLVIHGKVYDVTSFVDQHPGGQEVLVDQGGVDATEAFEEVGHSEDAREQLAELIVGNLSRQTGDEKLLASSGSAYKIYHKEPQISALPTWIKTMLVLIVAITVFFGWHFLLP</sequence>
<feature type="domain" description="Cytochrome b5 heme-binding" evidence="14">
    <location>
        <begin position="13"/>
        <end position="89"/>
    </location>
</feature>
<comment type="caution">
    <text evidence="15">The sequence shown here is derived from an EMBL/GenBank/DDBJ whole genome shotgun (WGS) entry which is preliminary data.</text>
</comment>
<dbReference type="PRINTS" id="PR00363">
    <property type="entry name" value="CYTOCHROMEB5"/>
</dbReference>
<dbReference type="AlphaFoldDB" id="A0AAN6II22"/>
<keyword evidence="6" id="KW-0256">Endoplasmic reticulum</keyword>
<dbReference type="InterPro" id="IPR050668">
    <property type="entry name" value="Cytochrome_b5"/>
</dbReference>
<evidence type="ECO:0000256" key="10">
    <source>
        <dbReference type="ARBA" id="ARBA00023136"/>
    </source>
</evidence>
<dbReference type="EMBL" id="MU404350">
    <property type="protein sequence ID" value="KAI1617875.1"/>
    <property type="molecule type" value="Genomic_DNA"/>
</dbReference>
<dbReference type="Proteomes" id="UP001203852">
    <property type="component" value="Unassembled WGS sequence"/>
</dbReference>
<evidence type="ECO:0000256" key="9">
    <source>
        <dbReference type="ARBA" id="ARBA00023004"/>
    </source>
</evidence>
<dbReference type="GO" id="GO:0020037">
    <property type="term" value="F:heme binding"/>
    <property type="evidence" value="ECO:0007669"/>
    <property type="project" value="TreeGrafter"/>
</dbReference>
<dbReference type="PANTHER" id="PTHR19359:SF150">
    <property type="entry name" value="CYTOCHROME B5"/>
    <property type="match status" value="1"/>
</dbReference>
<dbReference type="Pfam" id="PF00173">
    <property type="entry name" value="Cyt-b5"/>
    <property type="match status" value="1"/>
</dbReference>
<evidence type="ECO:0000256" key="13">
    <source>
        <dbReference type="SAM" id="Phobius"/>
    </source>
</evidence>
<comment type="subcellular location">
    <subcellularLocation>
        <location evidence="1">Endoplasmic reticulum membrane</location>
        <topology evidence="1">Single-pass membrane protein</topology>
        <orientation evidence="1">Cytoplasmic side</orientation>
    </subcellularLocation>
    <subcellularLocation>
        <location evidence="11">Microsome membrane</location>
        <topology evidence="11">Single-pass membrane protein</topology>
        <orientation evidence="11">Cytoplasmic side</orientation>
    </subcellularLocation>
</comment>
<keyword evidence="5" id="KW-0479">Metal-binding</keyword>
<evidence type="ECO:0000259" key="14">
    <source>
        <dbReference type="PROSITE" id="PS50255"/>
    </source>
</evidence>
<evidence type="ECO:0000256" key="1">
    <source>
        <dbReference type="ARBA" id="ARBA00004131"/>
    </source>
</evidence>
<dbReference type="Gene3D" id="3.10.120.10">
    <property type="entry name" value="Cytochrome b5-like heme/steroid binding domain"/>
    <property type="match status" value="1"/>
</dbReference>
<keyword evidence="13" id="KW-1133">Transmembrane helix</keyword>
<protein>
    <submittedName>
        <fullName evidence="15">Cytochrome b5-like heme/steroid binding domain-containing protein</fullName>
    </submittedName>
</protein>
<dbReference type="SUPFAM" id="SSF55856">
    <property type="entry name" value="Cytochrome b5-like heme/steroid binding domain"/>
    <property type="match status" value="1"/>
</dbReference>
<evidence type="ECO:0000256" key="4">
    <source>
        <dbReference type="ARBA" id="ARBA00022692"/>
    </source>
</evidence>
<dbReference type="GO" id="GO:0005789">
    <property type="term" value="C:endoplasmic reticulum membrane"/>
    <property type="evidence" value="ECO:0007669"/>
    <property type="project" value="UniProtKB-SubCell"/>
</dbReference>
<evidence type="ECO:0000256" key="11">
    <source>
        <dbReference type="ARBA" id="ARBA00037877"/>
    </source>
</evidence>
<accession>A0AAN6II22</accession>
<dbReference type="FunFam" id="3.10.120.10:FF:000002">
    <property type="entry name" value="Cytochrome b5 type B"/>
    <property type="match status" value="1"/>
</dbReference>
<feature type="transmembrane region" description="Helical" evidence="13">
    <location>
        <begin position="120"/>
        <end position="140"/>
    </location>
</feature>
<comment type="similarity">
    <text evidence="12">Belongs to the cytochrome b5 family.</text>
</comment>
<dbReference type="PROSITE" id="PS50255">
    <property type="entry name" value="CYTOCHROME_B5_2"/>
    <property type="match status" value="1"/>
</dbReference>
<evidence type="ECO:0000256" key="5">
    <source>
        <dbReference type="ARBA" id="ARBA00022723"/>
    </source>
</evidence>
<dbReference type="GO" id="GO:0046872">
    <property type="term" value="F:metal ion binding"/>
    <property type="evidence" value="ECO:0007669"/>
    <property type="project" value="UniProtKB-KW"/>
</dbReference>
<keyword evidence="9" id="KW-0408">Iron</keyword>
<dbReference type="SMART" id="SM01117">
    <property type="entry name" value="Cyt-b5"/>
    <property type="match status" value="1"/>
</dbReference>
<keyword evidence="10 13" id="KW-0472">Membrane</keyword>
<evidence type="ECO:0000256" key="6">
    <source>
        <dbReference type="ARBA" id="ARBA00022824"/>
    </source>
</evidence>
<evidence type="ECO:0000256" key="7">
    <source>
        <dbReference type="ARBA" id="ARBA00022848"/>
    </source>
</evidence>
<keyword evidence="4 13" id="KW-0812">Transmembrane</keyword>
<dbReference type="InterPro" id="IPR001199">
    <property type="entry name" value="Cyt_B5-like_heme/steroid-bd"/>
</dbReference>
<name>A0AAN6II22_9EURO</name>
<reference evidence="15" key="1">
    <citation type="journal article" date="2022" name="bioRxiv">
        <title>Deciphering the potential niche of two novel black yeast fungi from a biological soil crust based on their genomes, phenotypes, and melanin regulation.</title>
        <authorList>
            <consortium name="DOE Joint Genome Institute"/>
            <person name="Carr E.C."/>
            <person name="Barton Q."/>
            <person name="Grambo S."/>
            <person name="Sullivan M."/>
            <person name="Renfro C.M."/>
            <person name="Kuo A."/>
            <person name="Pangilinan J."/>
            <person name="Lipzen A."/>
            <person name="Keymanesh K."/>
            <person name="Savage E."/>
            <person name="Barry K."/>
            <person name="Grigoriev I.V."/>
            <person name="Riekhof W.R."/>
            <person name="Harris S.S."/>
        </authorList>
    </citation>
    <scope>NUCLEOTIDE SEQUENCE</scope>
    <source>
        <strain evidence="15">JF 03-4F</strain>
    </source>
</reference>
<evidence type="ECO:0000256" key="8">
    <source>
        <dbReference type="ARBA" id="ARBA00022982"/>
    </source>
</evidence>
<proteinExistence type="inferred from homology"/>
<organism evidence="15 16">
    <name type="scientific">Exophiala viscosa</name>
    <dbReference type="NCBI Taxonomy" id="2486360"/>
    <lineage>
        <taxon>Eukaryota</taxon>
        <taxon>Fungi</taxon>
        <taxon>Dikarya</taxon>
        <taxon>Ascomycota</taxon>
        <taxon>Pezizomycotina</taxon>
        <taxon>Eurotiomycetes</taxon>
        <taxon>Chaetothyriomycetidae</taxon>
        <taxon>Chaetothyriales</taxon>
        <taxon>Herpotrichiellaceae</taxon>
        <taxon>Exophiala</taxon>
    </lineage>
</organism>